<sequence>MDANISEKTENSKKLLRSAVKISYSSTSQKLKNSKEENHKYLEKENKKQKVCENIFSNKENVKNIKSANSFSFKTKSSLGKTQVFCIDKTKPTIKENREKTVGKLRENNDNLKIKDKLNRKISKTSLILPVVSEKEFIEQDVPKKFKKELYIDLQKKTKPENVVNFIQYETIDSPNVNIKEIDRGSHLNDTKNSEVSIKSLKKNIPIFLKAFTADSDNFICNAKNTDICEQEKNKNYKNYRNICNVNDLCKQESNSDNVLEKKKSYNVNNLLKQDSNSDNVLEKHKNSDIKKVNNGFNNLNDNANSYRNVYKTKNSYCQIATNKIIEKTNNPYPFEKFNSVNEIYTDESDIVMHSCFKNMSSCVIEEYADDIICLNDCIIGSNIDDNNNDGKKGNQIGNTINTINLDPNMIKKNSNQHYINKIKPEICSDTGNFIDNNYVSIDKMNFNVFQSNQDSNQYNLKNNTSENAFSTTQNDADCATILQTNAVNNSNNQQVPYDNLNDALFCSLTSNKNIPISVHHCENKKFYIKNGNISGIYDYKSKKNYNSADNLTNQQDSDSNGLIIAKYDSHIRKSSDVSEILENNNNSFFNTANINTTIGTSEIVLEDGKISDIKNENIPFKNNFDSSKIYCPDISFIKNTNNHLDKNFTRKDNSDGLLLKKSNSSKFEEIEMSCIPYPIDINHINIESDNSENVEEKLYIKNNLCHDNHINTESDNSMNVEENFNVKNTISYDNHINKESDNSNLVKYYNAINIEKNFYIKNNRSEIKDVEELKSKNSNEKISKKTHTQLEINLKNKSEKIDNPKDIDINYRVKDIENVCQHTSSVDTYKNKDLKTGLEEKKIVLKEYKRTNTVFDEKLQDCIENDNLIQKINNKIIIKNKKLIKTKEPESHTKISQINVIKGVKISNMNNEIENCNLDLENYKVANFGISNSKKLNVEDNENNSISLKTDKLHQKTTNTGSSHFLRKLDRKKTKNINIRTLKKISAFKKKHKKKQLISNDIDKKDNLTVFDNTKIFNKNNLRRLRCVKKQKMYAKELADFNDSIFYNIDLYQKNSEISKIDTLDSVSDNIVMFASENEQIQYLIDIDNTIKVNYGVNDKILLSTLENNDKSDIIDLYLDDKENQTTIIDDFNESILGENSKQDISEDIYIKNNNISESSIQEAEKFNLHTYNTRVINKNNMDDLIFLNESSIQESSISSFDGYNTHEMSKNNTSKNNNISESSIYESGISNVYEYNNKWVSKGVKDDFNKQDIPNTQEMCNKYNINDSKTQEIGKSISNGYYDQEKKILSREPNTQFIDKTIVVNKSNTDDKKNFAFHDLNNIDQNMQFISNKLHIQDIDNKYISNKLDKGKINILPVENNKKNNLNSAKKSEIDDQERIKNSYSNEKRLKYNSNTFNYTKNNFCRFKCVDFDYNKVKRFKWRDRDNIDRQKINKTCDNPKIFEKNTDDTDSIKQEHISSTCTIVKKGINDLNNKDNIHHIHKNSANIKGYNILACNTKSEESKNCNKKDANQINKITQCSINVQKLLNTLIYKSYSNDQYILNTNIIPQSDIYFFGNTDKKSSKILKNSQHSVEFLDNNEVKNISIKSEVVQQSKKCKNVYNEHFAKNNSIIEDFLENFSDDEDISKYVADLICNNETTASNDDVTPNLIFKDFTDSKYDSNNDVLVFEESSEVVSNLSDTLSSNQSVINNINIENAIKNVCSAENADFYDYRTKYHRNSPDTGHFDVVDLPIFEEKNSSNGEIFLKDNVIPEISNLNMFNVDENNNIPHQKDIYNALKNEINTSFLQKPKKNSKISKNAYSEKQNLKTFKNIQEKNEIFAIENTKKITHPIGISFNSINKSIHPIKKIKNIYNISKSQSGNKTLNSINRSIYKEESKNNSISKCNLHDYTEENEKTGCNLAGRTFDDFFDSLLDTFVNDTEKDITENSDVFNKKYSCKKPQESGEQLFDSNSIVSEGKLKLNDVNDNINMDINNDKYNNNSSNDMIIYEKNIDNFKKQVLNKTQTENCNKRSFNNESQKLVSNKSEDKTINLISRKKLDNSCKSIEEDDFFGMNQDIFFINKNKIKNESHTWKRKNMDIT</sequence>
<keyword evidence="2" id="KW-1185">Reference proteome</keyword>
<dbReference type="VEuPathDB" id="MicrosporidiaDB:EDEG_03864"/>
<reference evidence="2" key="2">
    <citation type="submission" date="2015-07" db="EMBL/GenBank/DDBJ databases">
        <title>Contrasting host-pathogen interactions and genome evolution in two generalist and specialist microsporidian pathogens of mosquitoes.</title>
        <authorList>
            <consortium name="The Broad Institute Genomics Platform"/>
            <consortium name="The Broad Institute Genome Sequencing Center for Infectious Disease"/>
            <person name="Cuomo C.A."/>
            <person name="Sanscrainte N.D."/>
            <person name="Goldberg J.M."/>
            <person name="Heiman D."/>
            <person name="Young S."/>
            <person name="Zeng Q."/>
            <person name="Becnel J.J."/>
            <person name="Birren B.W."/>
        </authorList>
    </citation>
    <scope>NUCLEOTIDE SEQUENCE [LARGE SCALE GENOMIC DNA]</scope>
    <source>
        <strain evidence="2">USNM 41457</strain>
    </source>
</reference>
<comment type="caution">
    <text evidence="1">The sequence shown here is derived from an EMBL/GenBank/DDBJ whole genome shotgun (WGS) entry which is preliminary data.</text>
</comment>
<evidence type="ECO:0000313" key="1">
    <source>
        <dbReference type="EMBL" id="EJW01579.1"/>
    </source>
</evidence>
<reference evidence="1 2" key="1">
    <citation type="submission" date="2011-08" db="EMBL/GenBank/DDBJ databases">
        <authorList>
            <person name="Liu Z.J."/>
            <person name="Shi F.L."/>
            <person name="Lu J.Q."/>
            <person name="Li M."/>
            <person name="Wang Z.L."/>
        </authorList>
    </citation>
    <scope>NUCLEOTIDE SEQUENCE [LARGE SCALE GENOMIC DNA]</scope>
    <source>
        <strain evidence="1 2">USNM 41457</strain>
    </source>
</reference>
<organism evidence="1 2">
    <name type="scientific">Edhazardia aedis (strain USNM 41457)</name>
    <name type="common">Microsporidian parasite</name>
    <dbReference type="NCBI Taxonomy" id="1003232"/>
    <lineage>
        <taxon>Eukaryota</taxon>
        <taxon>Fungi</taxon>
        <taxon>Fungi incertae sedis</taxon>
        <taxon>Microsporidia</taxon>
        <taxon>Edhazardia</taxon>
    </lineage>
</organism>
<dbReference type="HOGENOM" id="CLU_232620_0_0_1"/>
<proteinExistence type="predicted"/>
<dbReference type="EMBL" id="AFBI03000136">
    <property type="protein sequence ID" value="EJW01579.1"/>
    <property type="molecule type" value="Genomic_DNA"/>
</dbReference>
<dbReference type="InParanoid" id="J9D1Y0"/>
<accession>J9D1Y0</accession>
<dbReference type="Proteomes" id="UP000003163">
    <property type="component" value="Unassembled WGS sequence"/>
</dbReference>
<protein>
    <submittedName>
        <fullName evidence="1">Uncharacterized protein</fullName>
    </submittedName>
</protein>
<name>J9D1Y0_EDHAE</name>
<evidence type="ECO:0000313" key="2">
    <source>
        <dbReference type="Proteomes" id="UP000003163"/>
    </source>
</evidence>
<gene>
    <name evidence="1" type="ORF">EDEG_03864</name>
</gene>